<dbReference type="RefSeq" id="XP_040656016.1">
    <property type="nucleotide sequence ID" value="XM_040800983.1"/>
</dbReference>
<evidence type="ECO:0000313" key="3">
    <source>
        <dbReference type="Proteomes" id="UP000076580"/>
    </source>
</evidence>
<organism evidence="2 3">
    <name type="scientific">Drechmeria coniospora</name>
    <name type="common">Nematophagous fungus</name>
    <name type="synonym">Meria coniospora</name>
    <dbReference type="NCBI Taxonomy" id="98403"/>
    <lineage>
        <taxon>Eukaryota</taxon>
        <taxon>Fungi</taxon>
        <taxon>Dikarya</taxon>
        <taxon>Ascomycota</taxon>
        <taxon>Pezizomycotina</taxon>
        <taxon>Sordariomycetes</taxon>
        <taxon>Hypocreomycetidae</taxon>
        <taxon>Hypocreales</taxon>
        <taxon>Ophiocordycipitaceae</taxon>
        <taxon>Drechmeria</taxon>
    </lineage>
</organism>
<name>A0A151GHT7_DRECN</name>
<evidence type="ECO:0000313" key="2">
    <source>
        <dbReference type="EMBL" id="KYK56664.1"/>
    </source>
</evidence>
<dbReference type="AlphaFoldDB" id="A0A151GHT7"/>
<proteinExistence type="predicted"/>
<keyword evidence="3" id="KW-1185">Reference proteome</keyword>
<reference evidence="2 3" key="1">
    <citation type="journal article" date="2016" name="Sci. Rep.">
        <title>Insights into Adaptations to a Near-Obligate Nematode Endoparasitic Lifestyle from the Finished Genome of Drechmeria coniospora.</title>
        <authorList>
            <person name="Zhang L."/>
            <person name="Zhou Z."/>
            <person name="Guo Q."/>
            <person name="Fokkens L."/>
            <person name="Miskei M."/>
            <person name="Pocsi I."/>
            <person name="Zhang W."/>
            <person name="Chen M."/>
            <person name="Wang L."/>
            <person name="Sun Y."/>
            <person name="Donzelli B.G."/>
            <person name="Gibson D.M."/>
            <person name="Nelson D.R."/>
            <person name="Luo J.G."/>
            <person name="Rep M."/>
            <person name="Liu H."/>
            <person name="Yang S."/>
            <person name="Wang J."/>
            <person name="Krasnoff S.B."/>
            <person name="Xu Y."/>
            <person name="Molnar I."/>
            <person name="Lin M."/>
        </authorList>
    </citation>
    <scope>NUCLEOTIDE SEQUENCE [LARGE SCALE GENOMIC DNA]</scope>
    <source>
        <strain evidence="2 3">ARSEF 6962</strain>
    </source>
</reference>
<dbReference type="InParanoid" id="A0A151GHT7"/>
<sequence length="57" mass="6293">MAHQRGKPHKRRLKQLREASDVDPARLPRPVAMAGTKNVEGAWKGDAAMPEDVDMAT</sequence>
<feature type="compositionally biased region" description="Basic residues" evidence="1">
    <location>
        <begin position="1"/>
        <end position="14"/>
    </location>
</feature>
<comment type="caution">
    <text evidence="2">The sequence shown here is derived from an EMBL/GenBank/DDBJ whole genome shotgun (WGS) entry which is preliminary data.</text>
</comment>
<accession>A0A151GHT7</accession>
<feature type="region of interest" description="Disordered" evidence="1">
    <location>
        <begin position="1"/>
        <end position="57"/>
    </location>
</feature>
<dbReference type="GeneID" id="63716309"/>
<dbReference type="Proteomes" id="UP000076580">
    <property type="component" value="Chromosome 02"/>
</dbReference>
<dbReference type="EMBL" id="LAYC01000002">
    <property type="protein sequence ID" value="KYK56664.1"/>
    <property type="molecule type" value="Genomic_DNA"/>
</dbReference>
<evidence type="ECO:0000256" key="1">
    <source>
        <dbReference type="SAM" id="MobiDB-lite"/>
    </source>
</evidence>
<feature type="compositionally biased region" description="Basic and acidic residues" evidence="1">
    <location>
        <begin position="15"/>
        <end position="26"/>
    </location>
</feature>
<protein>
    <submittedName>
        <fullName evidence="2">Uncharacterized protein</fullName>
    </submittedName>
</protein>
<gene>
    <name evidence="2" type="ORF">DCS_03666</name>
</gene>